<evidence type="ECO:0000256" key="1">
    <source>
        <dbReference type="SAM" id="MobiDB-lite"/>
    </source>
</evidence>
<protein>
    <submittedName>
        <fullName evidence="3">Uncharacterized protein</fullName>
    </submittedName>
</protein>
<feature type="region of interest" description="Disordered" evidence="1">
    <location>
        <begin position="1"/>
        <end position="106"/>
    </location>
</feature>
<proteinExistence type="predicted"/>
<evidence type="ECO:0000313" key="3">
    <source>
        <dbReference type="EMBL" id="KAK2147836.1"/>
    </source>
</evidence>
<evidence type="ECO:0000313" key="4">
    <source>
        <dbReference type="Proteomes" id="UP001208570"/>
    </source>
</evidence>
<dbReference type="AlphaFoldDB" id="A0AAD9MXY5"/>
<feature type="compositionally biased region" description="Basic and acidic residues" evidence="1">
    <location>
        <begin position="137"/>
        <end position="154"/>
    </location>
</feature>
<feature type="transmembrane region" description="Helical" evidence="2">
    <location>
        <begin position="238"/>
        <end position="257"/>
    </location>
</feature>
<dbReference type="EMBL" id="JAODUP010000534">
    <property type="protein sequence ID" value="KAK2147836.1"/>
    <property type="molecule type" value="Genomic_DNA"/>
</dbReference>
<evidence type="ECO:0000256" key="2">
    <source>
        <dbReference type="SAM" id="Phobius"/>
    </source>
</evidence>
<feature type="compositionally biased region" description="Polar residues" evidence="1">
    <location>
        <begin position="126"/>
        <end position="136"/>
    </location>
</feature>
<feature type="compositionally biased region" description="Gly residues" evidence="1">
    <location>
        <begin position="1"/>
        <end position="16"/>
    </location>
</feature>
<feature type="compositionally biased region" description="Low complexity" evidence="1">
    <location>
        <begin position="17"/>
        <end position="33"/>
    </location>
</feature>
<dbReference type="Proteomes" id="UP001208570">
    <property type="component" value="Unassembled WGS sequence"/>
</dbReference>
<keyword evidence="2" id="KW-1133">Transmembrane helix</keyword>
<sequence length="259" mass="28528">MRDNGGLVGGGVGGVGAPDYGSSPSSSDASYAPTGARVGHGPDASPDSGVDTEEVYSKARPLQRRKTLPSIVKRDPVLAAGKPAPAAAAAGETARSQQNLSRDESDTYIIENGIRKRVKAEVYSLPKQSSPAGSSENLERPKELPKRYRLESPSRLRRSTGDRGSLPDVSACKELQKTVMPRAQVSILSEKRRRELMKQEEEDRKKQQEIVLRLGDVKNVYKLSFFYFFQEWCQQRQLVMLVIAVNVSLATMFFNLLSQ</sequence>
<name>A0AAD9MXY5_9ANNE</name>
<reference evidence="3" key="1">
    <citation type="journal article" date="2023" name="Mol. Biol. Evol.">
        <title>Third-Generation Sequencing Reveals the Adaptive Role of the Epigenome in Three Deep-Sea Polychaetes.</title>
        <authorList>
            <person name="Perez M."/>
            <person name="Aroh O."/>
            <person name="Sun Y."/>
            <person name="Lan Y."/>
            <person name="Juniper S.K."/>
            <person name="Young C.R."/>
            <person name="Angers B."/>
            <person name="Qian P.Y."/>
        </authorList>
    </citation>
    <scope>NUCLEOTIDE SEQUENCE</scope>
    <source>
        <strain evidence="3">P08H-3</strain>
    </source>
</reference>
<keyword evidence="2" id="KW-0812">Transmembrane</keyword>
<feature type="compositionally biased region" description="Low complexity" evidence="1">
    <location>
        <begin position="79"/>
        <end position="91"/>
    </location>
</feature>
<keyword evidence="2" id="KW-0472">Membrane</keyword>
<organism evidence="3 4">
    <name type="scientific">Paralvinella palmiformis</name>
    <dbReference type="NCBI Taxonomy" id="53620"/>
    <lineage>
        <taxon>Eukaryota</taxon>
        <taxon>Metazoa</taxon>
        <taxon>Spiralia</taxon>
        <taxon>Lophotrochozoa</taxon>
        <taxon>Annelida</taxon>
        <taxon>Polychaeta</taxon>
        <taxon>Sedentaria</taxon>
        <taxon>Canalipalpata</taxon>
        <taxon>Terebellida</taxon>
        <taxon>Terebelliformia</taxon>
        <taxon>Alvinellidae</taxon>
        <taxon>Paralvinella</taxon>
    </lineage>
</organism>
<feature type="region of interest" description="Disordered" evidence="1">
    <location>
        <begin position="123"/>
        <end position="168"/>
    </location>
</feature>
<comment type="caution">
    <text evidence="3">The sequence shown here is derived from an EMBL/GenBank/DDBJ whole genome shotgun (WGS) entry which is preliminary data.</text>
</comment>
<gene>
    <name evidence="3" type="ORF">LSH36_532g05018</name>
</gene>
<keyword evidence="4" id="KW-1185">Reference proteome</keyword>
<accession>A0AAD9MXY5</accession>